<proteinExistence type="predicted"/>
<feature type="compositionally biased region" description="Low complexity" evidence="1">
    <location>
        <begin position="41"/>
        <end position="51"/>
    </location>
</feature>
<sequence>MAARQQHRHSFEKVYDANSALAALLLADRVWPVFLFPKISSDPSSHRCSCSHGRHRHRRGREGKEGSDQAQAIKQEHQLLSLEAHDCVNAIPDLSNMIRAVQGLVAQCEDLKLKYYEEMDKRKKLYNIVQETKDEVSSGQNANGRTTKKTLSLIESSCRRMIKVY</sequence>
<organism evidence="2">
    <name type="scientific">Zea mays</name>
    <name type="common">Maize</name>
    <dbReference type="NCBI Taxonomy" id="4577"/>
    <lineage>
        <taxon>Eukaryota</taxon>
        <taxon>Viridiplantae</taxon>
        <taxon>Streptophyta</taxon>
        <taxon>Embryophyta</taxon>
        <taxon>Tracheophyta</taxon>
        <taxon>Spermatophyta</taxon>
        <taxon>Magnoliopsida</taxon>
        <taxon>Liliopsida</taxon>
        <taxon>Poales</taxon>
        <taxon>Poaceae</taxon>
        <taxon>PACMAD clade</taxon>
        <taxon>Panicoideae</taxon>
        <taxon>Andropogonodae</taxon>
        <taxon>Andropogoneae</taxon>
        <taxon>Tripsacinae</taxon>
        <taxon>Zea</taxon>
    </lineage>
</organism>
<dbReference type="ExpressionAtlas" id="A0A1D6HMD3">
    <property type="expression patterns" value="baseline"/>
</dbReference>
<feature type="region of interest" description="Disordered" evidence="1">
    <location>
        <begin position="41"/>
        <end position="70"/>
    </location>
</feature>
<dbReference type="InParanoid" id="A0A1D6HMD3"/>
<evidence type="ECO:0000313" key="2">
    <source>
        <dbReference type="EMBL" id="AQK75517.1"/>
    </source>
</evidence>
<dbReference type="SMR" id="A0A1D6HMD3"/>
<gene>
    <name evidence="2" type="ORF">ZEAMMB73_Zm00001d018304</name>
</gene>
<evidence type="ECO:0000256" key="1">
    <source>
        <dbReference type="SAM" id="MobiDB-lite"/>
    </source>
</evidence>
<dbReference type="EMBL" id="CM000781">
    <property type="protein sequence ID" value="AQK75517.1"/>
    <property type="molecule type" value="Genomic_DNA"/>
</dbReference>
<protein>
    <submittedName>
        <fullName evidence="2">Uncharacterized protein</fullName>
    </submittedName>
</protein>
<dbReference type="AlphaFoldDB" id="A0A1D6HMD3"/>
<name>A0A1D6HMD3_MAIZE</name>
<dbReference type="STRING" id="4577.A0A1D6HMD3"/>
<feature type="compositionally biased region" description="Basic residues" evidence="1">
    <location>
        <begin position="52"/>
        <end position="61"/>
    </location>
</feature>
<reference evidence="2" key="1">
    <citation type="submission" date="2015-12" db="EMBL/GenBank/DDBJ databases">
        <title>Update maize B73 reference genome by single molecule sequencing technologies.</title>
        <authorList>
            <consortium name="Maize Genome Sequencing Project"/>
            <person name="Ware D."/>
        </authorList>
    </citation>
    <scope>NUCLEOTIDE SEQUENCE</scope>
    <source>
        <tissue evidence="2">Seedling</tissue>
    </source>
</reference>
<accession>A0A1D6HMD3</accession>